<dbReference type="Proteomes" id="UP000440096">
    <property type="component" value="Unassembled WGS sequence"/>
</dbReference>
<dbReference type="InterPro" id="IPR005297">
    <property type="entry name" value="Lipoprotein_repeat"/>
</dbReference>
<reference evidence="3 4" key="1">
    <citation type="submission" date="2019-11" db="EMBL/GenBank/DDBJ databases">
        <title>Draft genome of Amycolatopsis RM579.</title>
        <authorList>
            <person name="Duangmal K."/>
            <person name="Mingma R."/>
        </authorList>
    </citation>
    <scope>NUCLEOTIDE SEQUENCE [LARGE SCALE GENOMIC DNA]</scope>
    <source>
        <strain evidence="3 4">RM579</strain>
    </source>
</reference>
<dbReference type="AlphaFoldDB" id="A0A6N7YS42"/>
<dbReference type="GO" id="GO:0043448">
    <property type="term" value="P:alkane catabolic process"/>
    <property type="evidence" value="ECO:0007669"/>
    <property type="project" value="TreeGrafter"/>
</dbReference>
<sequence>MTIRRRLTGAALVLAAVALAGCSPAIGGAGQPVPPGDSVQWVSGNAEGNGAEPGTGDLAAAAGSSDRESTKWVQLSVREAGSLAPVVANGAGLTLYRFDKDGSSPSKSSCTGTCAETWPPVLVAPGGRIFLDGLDRSTVGLVQRPDGMLQVTIGGWPVYRYSKDKRDGDTNGQGSGGTWFGIGPDGKKAQDAKKQPGVAIVYDGKSLYGQAQGVYGPGCRDLPRPGTGASIRVLGVPIRIWSGRGCTGDSAGIEGNATDLSEIKFAGRVASIRFADPATQAGRGDSVIVYDDKNFDGDMQGTSGPGCQDLPRPGAGSSMRVKGGEVEVWSGADCTGDHTRVDGEASDLSAIGFDDRIASVKFGVSES</sequence>
<accession>A0A6N7YS42</accession>
<evidence type="ECO:0000256" key="2">
    <source>
        <dbReference type="SAM" id="SignalP"/>
    </source>
</evidence>
<keyword evidence="2" id="KW-0732">Signal</keyword>
<dbReference type="OrthoDB" id="597632at2"/>
<feature type="signal peptide" evidence="2">
    <location>
        <begin position="1"/>
        <end position="20"/>
    </location>
</feature>
<evidence type="ECO:0000313" key="4">
    <source>
        <dbReference type="Proteomes" id="UP000440096"/>
    </source>
</evidence>
<evidence type="ECO:0000256" key="1">
    <source>
        <dbReference type="SAM" id="MobiDB-lite"/>
    </source>
</evidence>
<dbReference type="Pfam" id="PF03640">
    <property type="entry name" value="Lipoprotein_15"/>
    <property type="match status" value="2"/>
</dbReference>
<keyword evidence="4" id="KW-1185">Reference proteome</keyword>
<protein>
    <recommendedName>
        <fullName evidence="5">Lipoprotein</fullName>
    </recommendedName>
</protein>
<gene>
    <name evidence="3" type="ORF">GKO32_17955</name>
</gene>
<dbReference type="EMBL" id="WMBA01000026">
    <property type="protein sequence ID" value="MTD55845.1"/>
    <property type="molecule type" value="Genomic_DNA"/>
</dbReference>
<dbReference type="Gene3D" id="2.60.20.10">
    <property type="entry name" value="Crystallins"/>
    <property type="match status" value="1"/>
</dbReference>
<feature type="region of interest" description="Disordered" evidence="1">
    <location>
        <begin position="44"/>
        <end position="64"/>
    </location>
</feature>
<evidence type="ECO:0008006" key="5">
    <source>
        <dbReference type="Google" id="ProtNLM"/>
    </source>
</evidence>
<dbReference type="RefSeq" id="WP_154758031.1">
    <property type="nucleotide sequence ID" value="NZ_WMBA01000026.1"/>
</dbReference>
<proteinExistence type="predicted"/>
<evidence type="ECO:0000313" key="3">
    <source>
        <dbReference type="EMBL" id="MTD55845.1"/>
    </source>
</evidence>
<organism evidence="3 4">
    <name type="scientific">Amycolatopsis pithecellobii</name>
    <dbReference type="NCBI Taxonomy" id="664692"/>
    <lineage>
        <taxon>Bacteria</taxon>
        <taxon>Bacillati</taxon>
        <taxon>Actinomycetota</taxon>
        <taxon>Actinomycetes</taxon>
        <taxon>Pseudonocardiales</taxon>
        <taxon>Pseudonocardiaceae</taxon>
        <taxon>Amycolatopsis</taxon>
    </lineage>
</organism>
<name>A0A6N7YS42_9PSEU</name>
<dbReference type="PANTHER" id="PTHR39335">
    <property type="entry name" value="BLL4220 PROTEIN"/>
    <property type="match status" value="1"/>
</dbReference>
<dbReference type="PROSITE" id="PS51257">
    <property type="entry name" value="PROKAR_LIPOPROTEIN"/>
    <property type="match status" value="1"/>
</dbReference>
<dbReference type="PANTHER" id="PTHR39335:SF1">
    <property type="entry name" value="BLL4220 PROTEIN"/>
    <property type="match status" value="1"/>
</dbReference>
<comment type="caution">
    <text evidence="3">The sequence shown here is derived from an EMBL/GenBank/DDBJ whole genome shotgun (WGS) entry which is preliminary data.</text>
</comment>
<feature type="chain" id="PRO_5039122718" description="Lipoprotein" evidence="2">
    <location>
        <begin position="21"/>
        <end position="367"/>
    </location>
</feature>